<dbReference type="GO" id="GO:0043683">
    <property type="term" value="P:type IV pilus assembly"/>
    <property type="evidence" value="ECO:0007669"/>
    <property type="project" value="InterPro"/>
</dbReference>
<dbReference type="RefSeq" id="WP_008608873.1">
    <property type="nucleotide sequence ID" value="NZ_ALAB01000027.1"/>
</dbReference>
<dbReference type="Pfam" id="PF07963">
    <property type="entry name" value="N_methyl"/>
    <property type="match status" value="1"/>
</dbReference>
<dbReference type="PROSITE" id="PS00409">
    <property type="entry name" value="PROKAR_NTER_METHYL"/>
    <property type="match status" value="1"/>
</dbReference>
<proteinExistence type="predicted"/>
<protein>
    <submittedName>
        <fullName evidence="1">Type IV pilus assembly protein PilW</fullName>
    </submittedName>
</protein>
<dbReference type="AlphaFoldDB" id="J2ICS8"/>
<dbReference type="InterPro" id="IPR012902">
    <property type="entry name" value="N_methyl_site"/>
</dbReference>
<comment type="caution">
    <text evidence="1">The sequence shown here is derived from an EMBL/GenBank/DDBJ whole genome shotgun (WGS) entry which is preliminary data.</text>
</comment>
<accession>J2ICS8</accession>
<dbReference type="Pfam" id="PF16074">
    <property type="entry name" value="PilW"/>
    <property type="match status" value="1"/>
</dbReference>
<keyword evidence="2" id="KW-1185">Reference proteome</keyword>
<dbReference type="NCBIfam" id="TIGR02532">
    <property type="entry name" value="IV_pilin_GFxxxE"/>
    <property type="match status" value="1"/>
</dbReference>
<dbReference type="PATRIC" id="fig|1197174.4.peg.2000"/>
<evidence type="ECO:0000313" key="2">
    <source>
        <dbReference type="Proteomes" id="UP000012043"/>
    </source>
</evidence>
<sequence length="320" mass="35428">MTGKQGGFSLIELMIASTLALLLLALMLTAFSSLSAASTQSRQLAFLQQNGQLVMNLLYNEFENSGFWAGQSLAQVRQSSSQAAPPAADCRLPGMTHGSFPLTNEPFLTLYAAAAGSSGQLSCLSNLANGTEFIQLKRTLGLAVTPDEMRANRYYFWPQWQQAQFVDRDSAIPAQTLLFPYQHLVLYIQWQQHSTGSIPVLMRKRLVRTAGGQASISTDSVVDGVERLHFEFLLDLDQDGLPDAIVPTADMTSGYWLQQDARILGVRFFVLLRALEPDMRYQNQRLYQLGSQQFAAPGDHYRRLLLSGAVNFSFASTAEE</sequence>
<dbReference type="InterPro" id="IPR032092">
    <property type="entry name" value="PilW"/>
</dbReference>
<gene>
    <name evidence="1" type="ORF">AEST_20440</name>
</gene>
<name>J2ICS8_9ALTE</name>
<dbReference type="Proteomes" id="UP000012043">
    <property type="component" value="Unassembled WGS sequence"/>
</dbReference>
<dbReference type="EMBL" id="ALAB01000027">
    <property type="protein sequence ID" value="EJI84942.1"/>
    <property type="molecule type" value="Genomic_DNA"/>
</dbReference>
<reference evidence="1 2" key="1">
    <citation type="journal article" date="2012" name="J. Bacteriol.">
        <title>Genome Sequence of Pectin-Degrading Alishewanella aestuarii Strain B11T, Isolated from Tidal Flat Sediment.</title>
        <authorList>
            <person name="Jung J."/>
            <person name="Choi S."/>
            <person name="Chun J."/>
            <person name="Park W."/>
        </authorList>
    </citation>
    <scope>NUCLEOTIDE SEQUENCE [LARGE SCALE GENOMIC DNA]</scope>
    <source>
        <strain evidence="1 2">B11</strain>
    </source>
</reference>
<organism evidence="1 2">
    <name type="scientific">Alishewanella aestuarii B11</name>
    <dbReference type="NCBI Taxonomy" id="1197174"/>
    <lineage>
        <taxon>Bacteria</taxon>
        <taxon>Pseudomonadati</taxon>
        <taxon>Pseudomonadota</taxon>
        <taxon>Gammaproteobacteria</taxon>
        <taxon>Alteromonadales</taxon>
        <taxon>Alteromonadaceae</taxon>
        <taxon>Alishewanella</taxon>
    </lineage>
</organism>
<evidence type="ECO:0000313" key="1">
    <source>
        <dbReference type="EMBL" id="EJI84942.1"/>
    </source>
</evidence>